<evidence type="ECO:0000313" key="3">
    <source>
        <dbReference type="Proteomes" id="UP000436088"/>
    </source>
</evidence>
<keyword evidence="3" id="KW-1185">Reference proteome</keyword>
<feature type="domain" description="Reverse transcriptase zinc-binding" evidence="1">
    <location>
        <begin position="101"/>
        <end position="186"/>
    </location>
</feature>
<proteinExistence type="predicted"/>
<reference evidence="2" key="1">
    <citation type="submission" date="2019-09" db="EMBL/GenBank/DDBJ databases">
        <title>Draft genome information of white flower Hibiscus syriacus.</title>
        <authorList>
            <person name="Kim Y.-M."/>
        </authorList>
    </citation>
    <scope>NUCLEOTIDE SEQUENCE [LARGE SCALE GENOMIC DNA]</scope>
    <source>
        <strain evidence="2">YM2019G1</strain>
    </source>
</reference>
<dbReference type="EMBL" id="VEPZ02000812">
    <property type="protein sequence ID" value="KAE8718544.1"/>
    <property type="molecule type" value="Genomic_DNA"/>
</dbReference>
<evidence type="ECO:0000313" key="2">
    <source>
        <dbReference type="EMBL" id="KAE8718544.1"/>
    </source>
</evidence>
<sequence>MVWSDVKSSLVWTVGDGDFWRDPWLSDVGPLKNHLLNQQDGSNLPMVSVTEMVDEQGKWRWPIIYETLPLQIIHRLTATMTPKQVQQMDTPGWKWQPNRKFTVCYAYQIRTENNSGPIGEDMANYIQISRTTKNKDFFMATRKRKTTNSEHVRRRMDTQVRCRICGEMEETIDHLFRTCLSALEAWKRLVRQEKLSEFLTLDIKK</sequence>
<accession>A0A6A3BPL6</accession>
<gene>
    <name evidence="2" type="ORF">F3Y22_tig00110013pilonHSYRG00516</name>
</gene>
<evidence type="ECO:0000259" key="1">
    <source>
        <dbReference type="Pfam" id="PF13966"/>
    </source>
</evidence>
<dbReference type="AlphaFoldDB" id="A0A6A3BPL6"/>
<dbReference type="Proteomes" id="UP000436088">
    <property type="component" value="Unassembled WGS sequence"/>
</dbReference>
<name>A0A6A3BPL6_HIBSY</name>
<protein>
    <recommendedName>
        <fullName evidence="1">Reverse transcriptase zinc-binding domain-containing protein</fullName>
    </recommendedName>
</protein>
<dbReference type="InterPro" id="IPR026960">
    <property type="entry name" value="RVT-Znf"/>
</dbReference>
<comment type="caution">
    <text evidence="2">The sequence shown here is derived from an EMBL/GenBank/DDBJ whole genome shotgun (WGS) entry which is preliminary data.</text>
</comment>
<dbReference type="Pfam" id="PF13966">
    <property type="entry name" value="zf-RVT"/>
    <property type="match status" value="1"/>
</dbReference>
<organism evidence="2 3">
    <name type="scientific">Hibiscus syriacus</name>
    <name type="common">Rose of Sharon</name>
    <dbReference type="NCBI Taxonomy" id="106335"/>
    <lineage>
        <taxon>Eukaryota</taxon>
        <taxon>Viridiplantae</taxon>
        <taxon>Streptophyta</taxon>
        <taxon>Embryophyta</taxon>
        <taxon>Tracheophyta</taxon>
        <taxon>Spermatophyta</taxon>
        <taxon>Magnoliopsida</taxon>
        <taxon>eudicotyledons</taxon>
        <taxon>Gunneridae</taxon>
        <taxon>Pentapetalae</taxon>
        <taxon>rosids</taxon>
        <taxon>malvids</taxon>
        <taxon>Malvales</taxon>
        <taxon>Malvaceae</taxon>
        <taxon>Malvoideae</taxon>
        <taxon>Hibiscus</taxon>
    </lineage>
</organism>